<evidence type="ECO:0000313" key="2">
    <source>
        <dbReference type="EMBL" id="MFC0406738.1"/>
    </source>
</evidence>
<dbReference type="InterPro" id="IPR001173">
    <property type="entry name" value="Glyco_trans_2-like"/>
</dbReference>
<keyword evidence="3" id="KW-1185">Reference proteome</keyword>
<sequence length="325" mass="35848">MELSVICPVFNSDPALLRAAARSVLSEGEKSGVAELILVDDASSKPATLEALRCLHAEPRVRLVRQDSNGGPASARNRGIGEARTEWIGFLDADDLWLPGRMEAARALVTRQSPEWIGGRHVTLHRDGRFCSEPGIAEAMGSVEGAVHRGPALTRQLIANFWMHLGAVMVKRDLASRIGGFADGLRYYEDFLFLAKLSVLAPLHLLNADVYAWRRTGAGLTASSARLLPSSLRMHRLAAADPLLRDVRRELRWARYSASKGLALNNLLAGHRFRALRLALQTYGMDPREIGDLAVFLRMWLGGGTGPAQRLRYARTEIFPLQDIR</sequence>
<comment type="caution">
    <text evidence="2">The sequence shown here is derived from an EMBL/GenBank/DDBJ whole genome shotgun (WGS) entry which is preliminary data.</text>
</comment>
<proteinExistence type="predicted"/>
<dbReference type="PANTHER" id="PTHR22916">
    <property type="entry name" value="GLYCOSYLTRANSFERASE"/>
    <property type="match status" value="1"/>
</dbReference>
<protein>
    <submittedName>
        <fullName evidence="2">Glycosyltransferase family 2 protein</fullName>
    </submittedName>
</protein>
<dbReference type="CDD" id="cd00761">
    <property type="entry name" value="Glyco_tranf_GTA_type"/>
    <property type="match status" value="1"/>
</dbReference>
<dbReference type="InterPro" id="IPR029044">
    <property type="entry name" value="Nucleotide-diphossugar_trans"/>
</dbReference>
<name>A0ABV6JQ64_9PROT</name>
<evidence type="ECO:0000313" key="3">
    <source>
        <dbReference type="Proteomes" id="UP001589865"/>
    </source>
</evidence>
<accession>A0ABV6JQ64</accession>
<evidence type="ECO:0000259" key="1">
    <source>
        <dbReference type="Pfam" id="PF00535"/>
    </source>
</evidence>
<organism evidence="2 3">
    <name type="scientific">Roseomonas elaeocarpi</name>
    <dbReference type="NCBI Taxonomy" id="907779"/>
    <lineage>
        <taxon>Bacteria</taxon>
        <taxon>Pseudomonadati</taxon>
        <taxon>Pseudomonadota</taxon>
        <taxon>Alphaproteobacteria</taxon>
        <taxon>Acetobacterales</taxon>
        <taxon>Roseomonadaceae</taxon>
        <taxon>Roseomonas</taxon>
    </lineage>
</organism>
<dbReference type="PANTHER" id="PTHR22916:SF3">
    <property type="entry name" value="UDP-GLCNAC:BETAGAL BETA-1,3-N-ACETYLGLUCOSAMINYLTRANSFERASE-LIKE PROTEIN 1"/>
    <property type="match status" value="1"/>
</dbReference>
<dbReference type="RefSeq" id="WP_377042416.1">
    <property type="nucleotide sequence ID" value="NZ_JBHLUN010000001.1"/>
</dbReference>
<gene>
    <name evidence="2" type="ORF">ACFFGY_00665</name>
</gene>
<feature type="domain" description="Glycosyltransferase 2-like" evidence="1">
    <location>
        <begin position="4"/>
        <end position="104"/>
    </location>
</feature>
<dbReference type="Proteomes" id="UP001589865">
    <property type="component" value="Unassembled WGS sequence"/>
</dbReference>
<dbReference type="EMBL" id="JBHLUN010000001">
    <property type="protein sequence ID" value="MFC0406738.1"/>
    <property type="molecule type" value="Genomic_DNA"/>
</dbReference>
<dbReference type="Gene3D" id="3.90.550.10">
    <property type="entry name" value="Spore Coat Polysaccharide Biosynthesis Protein SpsA, Chain A"/>
    <property type="match status" value="1"/>
</dbReference>
<dbReference type="SUPFAM" id="SSF53448">
    <property type="entry name" value="Nucleotide-diphospho-sugar transferases"/>
    <property type="match status" value="1"/>
</dbReference>
<reference evidence="2 3" key="1">
    <citation type="submission" date="2024-09" db="EMBL/GenBank/DDBJ databases">
        <authorList>
            <person name="Sun Q."/>
            <person name="Mori K."/>
        </authorList>
    </citation>
    <scope>NUCLEOTIDE SEQUENCE [LARGE SCALE GENOMIC DNA]</scope>
    <source>
        <strain evidence="2 3">TBRC 5777</strain>
    </source>
</reference>
<dbReference type="Pfam" id="PF00535">
    <property type="entry name" value="Glycos_transf_2"/>
    <property type="match status" value="1"/>
</dbReference>